<feature type="domain" description="DUF2087" evidence="2">
    <location>
        <begin position="184"/>
        <end position="252"/>
    </location>
</feature>
<evidence type="ECO:0000259" key="2">
    <source>
        <dbReference type="Pfam" id="PF09860"/>
    </source>
</evidence>
<accession>A0ABS6F2W7</accession>
<dbReference type="Proteomes" id="UP000736583">
    <property type="component" value="Unassembled WGS sequence"/>
</dbReference>
<feature type="domain" description="HTH luxR-type" evidence="1">
    <location>
        <begin position="85"/>
        <end position="122"/>
    </location>
</feature>
<reference evidence="3 4" key="1">
    <citation type="submission" date="2021-06" db="EMBL/GenBank/DDBJ databases">
        <authorList>
            <person name="Sun Q."/>
            <person name="Li D."/>
        </authorList>
    </citation>
    <scope>NUCLEOTIDE SEQUENCE [LARGE SCALE GENOMIC DNA]</scope>
    <source>
        <strain evidence="3 4">MSJ-4</strain>
    </source>
</reference>
<gene>
    <name evidence="3" type="ORF">KQI89_09250</name>
</gene>
<dbReference type="Pfam" id="PF09860">
    <property type="entry name" value="DUF2087"/>
    <property type="match status" value="1"/>
</dbReference>
<comment type="caution">
    <text evidence="3">The sequence shown here is derived from an EMBL/GenBank/DDBJ whole genome shotgun (WGS) entry which is preliminary data.</text>
</comment>
<dbReference type="EMBL" id="JAHLQL010000002">
    <property type="protein sequence ID" value="MBU5591953.1"/>
    <property type="molecule type" value="Genomic_DNA"/>
</dbReference>
<protein>
    <submittedName>
        <fullName evidence="3">DUF2087 domain-containing protein</fullName>
    </submittedName>
</protein>
<dbReference type="Pfam" id="PF00196">
    <property type="entry name" value="GerE"/>
    <property type="match status" value="1"/>
</dbReference>
<evidence type="ECO:0000313" key="3">
    <source>
        <dbReference type="EMBL" id="MBU5591953.1"/>
    </source>
</evidence>
<sequence>MGLNQDKVFWNASIEEIKKGYYFKGDSYTCLICGEEFVKGIIYKKGDTFYEAEKYAKIHVLEEHGTIFEYLLNMNKSFTGISDIQKTMLLSFGEGLKDKEIAKEMSLSPSTIRNHRFKLKEKEKQAKIFLAIMALLDESKGNKEEEEEELVSIHKTATMVDERYSITEKEKENTIKNYFDHSGKLKDMPSKEKKKIIVLGYITNNFNKGKTYTEKEINRILGRIYEDYAILRRYLIEYGFMDRTKDCLSYWVKE</sequence>
<dbReference type="InterPro" id="IPR018656">
    <property type="entry name" value="DUF2087"/>
</dbReference>
<keyword evidence="4" id="KW-1185">Reference proteome</keyword>
<evidence type="ECO:0000313" key="4">
    <source>
        <dbReference type="Proteomes" id="UP000736583"/>
    </source>
</evidence>
<evidence type="ECO:0000259" key="1">
    <source>
        <dbReference type="Pfam" id="PF00196"/>
    </source>
</evidence>
<organism evidence="3 4">
    <name type="scientific">Clostridium simiarum</name>
    <dbReference type="NCBI Taxonomy" id="2841506"/>
    <lineage>
        <taxon>Bacteria</taxon>
        <taxon>Bacillati</taxon>
        <taxon>Bacillota</taxon>
        <taxon>Clostridia</taxon>
        <taxon>Eubacteriales</taxon>
        <taxon>Clostridiaceae</taxon>
        <taxon>Clostridium</taxon>
    </lineage>
</organism>
<dbReference type="InterPro" id="IPR000792">
    <property type="entry name" value="Tscrpt_reg_LuxR_C"/>
</dbReference>
<proteinExistence type="predicted"/>
<name>A0ABS6F2W7_9CLOT</name>